<evidence type="ECO:0000313" key="2">
    <source>
        <dbReference type="EMBL" id="JAU49674.1"/>
    </source>
</evidence>
<dbReference type="InterPro" id="IPR036047">
    <property type="entry name" value="F-box-like_dom_sf"/>
</dbReference>
<dbReference type="InterPro" id="IPR006527">
    <property type="entry name" value="F-box-assoc_dom_typ1"/>
</dbReference>
<feature type="domain" description="F-box associated beta-propeller type 1" evidence="1">
    <location>
        <begin position="55"/>
        <end position="388"/>
    </location>
</feature>
<sequence length="405" mass="46154">MPTTRICDLPRKLIGEKILTRIPVTSLRQVRSTCKSWDALTKSWILGASTEQFLGFMTMNSKVFSLRFRVKQKGGLVDLSIHEVELLNKFDISQVFHCQGILLCVTKNKSKLVVWNPYLNQTRLIKPRRKFHVRDRYALGYDINDNHKILRFWDRCPGSQAVCEIYNLSCDSWKVLDVTTDWDIEYFRRGVSVKGNAYFYAHDKCDAEIGDFLVCFDFTREKFGPRLCLPFHICCEECVTLSCVGVGDEQLAVLYYEEAGISGILEIWVTTMIEPDCVSWSNFLKVDLRPFSHTGGVRFDESAGGSFFVDEQEKVAVVFDLDGDLDGYLSNKTPRYQTAFIIGEDGLFESVCLGEAPNLGVRCPTTGHIPQLHVPLLVCSSPFRPSLVSLLQVNQPQLKRQRRCV</sequence>
<gene>
    <name evidence="2" type="ORF">LC_TR4198_c0_g1_i1_g.15421</name>
</gene>
<dbReference type="Pfam" id="PF07734">
    <property type="entry name" value="FBA_1"/>
    <property type="match status" value="1"/>
</dbReference>
<evidence type="ECO:0000259" key="1">
    <source>
        <dbReference type="Pfam" id="PF07734"/>
    </source>
</evidence>
<organism evidence="2">
    <name type="scientific">Noccaea caerulescens</name>
    <name type="common">Alpine penny-cress</name>
    <name type="synonym">Thlaspi caerulescens</name>
    <dbReference type="NCBI Taxonomy" id="107243"/>
    <lineage>
        <taxon>Eukaryota</taxon>
        <taxon>Viridiplantae</taxon>
        <taxon>Streptophyta</taxon>
        <taxon>Embryophyta</taxon>
        <taxon>Tracheophyta</taxon>
        <taxon>Spermatophyta</taxon>
        <taxon>Magnoliopsida</taxon>
        <taxon>eudicotyledons</taxon>
        <taxon>Gunneridae</taxon>
        <taxon>Pentapetalae</taxon>
        <taxon>rosids</taxon>
        <taxon>malvids</taxon>
        <taxon>Brassicales</taxon>
        <taxon>Brassicaceae</taxon>
        <taxon>Coluteocarpeae</taxon>
        <taxon>Noccaea</taxon>
    </lineage>
</organism>
<accession>A0A1J3G038</accession>
<dbReference type="NCBIfam" id="TIGR01640">
    <property type="entry name" value="F_box_assoc_1"/>
    <property type="match status" value="1"/>
</dbReference>
<dbReference type="AlphaFoldDB" id="A0A1J3G038"/>
<proteinExistence type="predicted"/>
<dbReference type="PANTHER" id="PTHR31672:SF13">
    <property type="entry name" value="F-BOX PROTEIN CPR30-LIKE"/>
    <property type="match status" value="1"/>
</dbReference>
<dbReference type="EMBL" id="GEVK01003158">
    <property type="protein sequence ID" value="JAU49674.1"/>
    <property type="molecule type" value="Transcribed_RNA"/>
</dbReference>
<dbReference type="InterPro" id="IPR017451">
    <property type="entry name" value="F-box-assoc_interact_dom"/>
</dbReference>
<dbReference type="InterPro" id="IPR050796">
    <property type="entry name" value="SCF_F-box_component"/>
</dbReference>
<dbReference type="SUPFAM" id="SSF81383">
    <property type="entry name" value="F-box domain"/>
    <property type="match status" value="1"/>
</dbReference>
<reference evidence="2" key="1">
    <citation type="submission" date="2016-07" db="EMBL/GenBank/DDBJ databases">
        <title>De novo transcriptome assembly of four accessions of the metal hyperaccumulator plant Noccaea caerulescens.</title>
        <authorList>
            <person name="Blande D."/>
            <person name="Halimaa P."/>
            <person name="Tervahauta A.I."/>
            <person name="Aarts M.G."/>
            <person name="Karenlampi S.O."/>
        </authorList>
    </citation>
    <scope>NUCLEOTIDE SEQUENCE</scope>
</reference>
<protein>
    <submittedName>
        <fullName evidence="2">F-box/kelch-repeat protein</fullName>
    </submittedName>
</protein>
<name>A0A1J3G038_NOCCA</name>
<dbReference type="PANTHER" id="PTHR31672">
    <property type="entry name" value="BNACNNG10540D PROTEIN"/>
    <property type="match status" value="1"/>
</dbReference>